<dbReference type="EMBL" id="JACATN010000002">
    <property type="protein sequence ID" value="MBT2160931.1"/>
    <property type="molecule type" value="Genomic_DNA"/>
</dbReference>
<gene>
    <name evidence="2" type="ORF">HW347_06620</name>
</gene>
<protein>
    <recommendedName>
        <fullName evidence="4">YD repeat-containing protein</fullName>
    </recommendedName>
</protein>
<organism evidence="2 3">
    <name type="scientific">Zobellia barbeyronii</name>
    <dbReference type="NCBI Taxonomy" id="2748009"/>
    <lineage>
        <taxon>Bacteria</taxon>
        <taxon>Pseudomonadati</taxon>
        <taxon>Bacteroidota</taxon>
        <taxon>Flavobacteriia</taxon>
        <taxon>Flavobacteriales</taxon>
        <taxon>Flavobacteriaceae</taxon>
        <taxon>Zobellia</taxon>
    </lineage>
</organism>
<reference evidence="2 3" key="1">
    <citation type="submission" date="2020-06" db="EMBL/GenBank/DDBJ databases">
        <authorList>
            <person name="Isaeva M.P."/>
            <person name="Chernysheva N.Y."/>
        </authorList>
    </citation>
    <scope>NUCLEOTIDE SEQUENCE [LARGE SCALE GENOMIC DNA]</scope>
    <source>
        <strain evidence="2 3">KMM 6746</strain>
    </source>
</reference>
<reference evidence="3" key="2">
    <citation type="submission" date="2023-07" db="EMBL/GenBank/DDBJ databases">
        <title>Zobellia barbeyronii sp. nov., a new marine flavobacterium, isolated from green and red algae.</title>
        <authorList>
            <person name="Nedashkovskaya O.I."/>
            <person name="Otstavnykh N."/>
            <person name="Zhukova N."/>
            <person name="Guzev K."/>
            <person name="Chausova V."/>
            <person name="Tekutyeva L."/>
            <person name="Mikhailov V."/>
            <person name="Isaeva M."/>
        </authorList>
    </citation>
    <scope>NUCLEOTIDE SEQUENCE [LARGE SCALE GENOMIC DNA]</scope>
    <source>
        <strain evidence="3">KMM 6746</strain>
    </source>
</reference>
<comment type="caution">
    <text evidence="2">The sequence shown here is derived from an EMBL/GenBank/DDBJ whole genome shotgun (WGS) entry which is preliminary data.</text>
</comment>
<proteinExistence type="predicted"/>
<evidence type="ECO:0000256" key="1">
    <source>
        <dbReference type="SAM" id="SignalP"/>
    </source>
</evidence>
<accession>A0ABS5WDC7</accession>
<feature type="chain" id="PRO_5045049673" description="YD repeat-containing protein" evidence="1">
    <location>
        <begin position="21"/>
        <end position="317"/>
    </location>
</feature>
<dbReference type="Proteomes" id="UP000740413">
    <property type="component" value="Unassembled WGS sequence"/>
</dbReference>
<dbReference type="Gene3D" id="2.40.128.720">
    <property type="match status" value="1"/>
</dbReference>
<sequence length="317" mass="37010">MIKKFLFVCLVWGISSMVFSQDIEIFKVSDFNLKGKVESCFVITDYGKEEYYFNPDGFLTKSVTRYNDTDYETTNYKYINGFLKERRIENYMDGSFDRATSIANFYEIDTTAAKTITENIVSYEKELLEKNIYTYGEDEKLIKLVRTNTSGIDESDFEYINNDSVTIVRKTLNTLLSKLITTSEVIENGQKFKKVISENYIEGNLTAKTVEVFDVNNKLTLHKELMYDSSTKKWIPQKEERYLYDETGVLATTKTKKRFGDLTQEYIYQFDGTPANNWVKEIITPNNSYTTRRIKYYPSAKIETIEVIETEVEEGKN</sequence>
<keyword evidence="1" id="KW-0732">Signal</keyword>
<keyword evidence="3" id="KW-1185">Reference proteome</keyword>
<dbReference type="RefSeq" id="WP_214611123.1">
    <property type="nucleotide sequence ID" value="NZ_JACATN010000002.1"/>
</dbReference>
<evidence type="ECO:0008006" key="4">
    <source>
        <dbReference type="Google" id="ProtNLM"/>
    </source>
</evidence>
<feature type="signal peptide" evidence="1">
    <location>
        <begin position="1"/>
        <end position="20"/>
    </location>
</feature>
<evidence type="ECO:0000313" key="2">
    <source>
        <dbReference type="EMBL" id="MBT2160931.1"/>
    </source>
</evidence>
<evidence type="ECO:0000313" key="3">
    <source>
        <dbReference type="Proteomes" id="UP000740413"/>
    </source>
</evidence>
<name>A0ABS5WDC7_9FLAO</name>